<dbReference type="EMBL" id="CAWVOK010000006">
    <property type="protein sequence ID" value="CAK8162469.1"/>
    <property type="molecule type" value="Genomic_DNA"/>
</dbReference>
<evidence type="ECO:0000313" key="9">
    <source>
        <dbReference type="EMBL" id="CAK8162469.1"/>
    </source>
</evidence>
<comment type="function">
    <text evidence="6">Sigma factors are initiation factors that promote the attachment of RNA polymerase to specific initiation sites and are then released. This sigma factor is the primary sigma factor during exponential growth.</text>
</comment>
<evidence type="ECO:0000256" key="3">
    <source>
        <dbReference type="ARBA" id="ARBA00023082"/>
    </source>
</evidence>
<dbReference type="SUPFAM" id="SSF88946">
    <property type="entry name" value="Sigma2 domain of RNA polymerase sigma factors"/>
    <property type="match status" value="1"/>
</dbReference>
<evidence type="ECO:0000256" key="4">
    <source>
        <dbReference type="ARBA" id="ARBA00023125"/>
    </source>
</evidence>
<evidence type="ECO:0000256" key="5">
    <source>
        <dbReference type="ARBA" id="ARBA00023163"/>
    </source>
</evidence>
<keyword evidence="10" id="KW-1185">Reference proteome</keyword>
<dbReference type="InterPro" id="IPR009042">
    <property type="entry name" value="RNA_pol_sigma70_r1_2"/>
</dbReference>
<comment type="caution">
    <text evidence="9">The sequence shown here is derived from an EMBL/GenBank/DDBJ whole genome shotgun (WGS) entry which is preliminary data.</text>
</comment>
<keyword evidence="1 6" id="KW-0963">Cytoplasm</keyword>
<comment type="subcellular location">
    <subcellularLocation>
        <location evidence="6">Cytoplasm</location>
    </subcellularLocation>
</comment>
<dbReference type="PANTHER" id="PTHR30603:SF60">
    <property type="entry name" value="RNA POLYMERASE SIGMA FACTOR RPOD"/>
    <property type="match status" value="1"/>
</dbReference>
<feature type="DNA-binding region" description="H-T-H motif" evidence="6">
    <location>
        <begin position="615"/>
        <end position="634"/>
    </location>
</feature>
<feature type="domain" description="RNA polymerase sigma-70" evidence="7">
    <location>
        <begin position="445"/>
        <end position="458"/>
    </location>
</feature>
<feature type="short sequence motif" description="Interaction with polymerase core subunit RpoC" evidence="6">
    <location>
        <begin position="445"/>
        <end position="448"/>
    </location>
</feature>
<keyword evidence="2 6" id="KW-0805">Transcription regulation</keyword>
<evidence type="ECO:0000256" key="6">
    <source>
        <dbReference type="HAMAP-Rule" id="MF_00963"/>
    </source>
</evidence>
<dbReference type="Gene3D" id="1.10.10.10">
    <property type="entry name" value="Winged helix-like DNA-binding domain superfamily/Winged helix DNA-binding domain"/>
    <property type="match status" value="2"/>
</dbReference>
<feature type="domain" description="RNA polymerase sigma-70" evidence="8">
    <location>
        <begin position="614"/>
        <end position="640"/>
    </location>
</feature>
<dbReference type="PROSITE" id="PS00716">
    <property type="entry name" value="SIGMA70_2"/>
    <property type="match status" value="1"/>
</dbReference>
<dbReference type="SUPFAM" id="SSF88659">
    <property type="entry name" value="Sigma3 and sigma4 domains of RNA polymerase sigma factors"/>
    <property type="match status" value="2"/>
</dbReference>
<dbReference type="InterPro" id="IPR013324">
    <property type="entry name" value="RNA_pol_sigma_r3/r4-like"/>
</dbReference>
<dbReference type="NCBIfam" id="TIGR02937">
    <property type="entry name" value="sigma70-ECF"/>
    <property type="match status" value="1"/>
</dbReference>
<dbReference type="Pfam" id="PF04546">
    <property type="entry name" value="Sigma70_ner"/>
    <property type="match status" value="1"/>
</dbReference>
<dbReference type="InterPro" id="IPR007624">
    <property type="entry name" value="RNA_pol_sigma70_r3"/>
</dbReference>
<evidence type="ECO:0000313" key="10">
    <source>
        <dbReference type="Proteomes" id="UP001314181"/>
    </source>
</evidence>
<dbReference type="InterPro" id="IPR007627">
    <property type="entry name" value="RNA_pol_sigma70_r2"/>
</dbReference>
<dbReference type="InterPro" id="IPR014284">
    <property type="entry name" value="RNA_pol_sigma-70_dom"/>
</dbReference>
<keyword evidence="3 6" id="KW-0731">Sigma factor</keyword>
<dbReference type="InterPro" id="IPR036388">
    <property type="entry name" value="WH-like_DNA-bd_sf"/>
</dbReference>
<keyword evidence="4 6" id="KW-0238">DNA-binding</keyword>
<evidence type="ECO:0000259" key="7">
    <source>
        <dbReference type="PROSITE" id="PS00715"/>
    </source>
</evidence>
<dbReference type="PROSITE" id="PS00715">
    <property type="entry name" value="SIGMA70_1"/>
    <property type="match status" value="1"/>
</dbReference>
<organism evidence="9 10">
    <name type="scientific">Candidatus Xenohaliotis californiensis</name>
    <dbReference type="NCBI Taxonomy" id="84677"/>
    <lineage>
        <taxon>Bacteria</taxon>
        <taxon>Pseudomonadati</taxon>
        <taxon>Pseudomonadota</taxon>
        <taxon>Alphaproteobacteria</taxon>
        <taxon>Rickettsiales</taxon>
        <taxon>Anaplasmataceae</taxon>
        <taxon>Candidatus Xenohaliotis</taxon>
    </lineage>
</organism>
<dbReference type="HAMAP" id="MF_00963">
    <property type="entry name" value="Sigma70_RpoD_SigA"/>
    <property type="match status" value="1"/>
</dbReference>
<dbReference type="InterPro" id="IPR007631">
    <property type="entry name" value="RNA_pol_sigma_70_non-ess"/>
</dbReference>
<feature type="region of interest" description="Sigma-70 factor domain-3" evidence="6">
    <location>
        <begin position="500"/>
        <end position="576"/>
    </location>
</feature>
<dbReference type="Proteomes" id="UP001314181">
    <property type="component" value="Unassembled WGS sequence"/>
</dbReference>
<dbReference type="Pfam" id="PF00140">
    <property type="entry name" value="Sigma70_r1_2"/>
    <property type="match status" value="1"/>
</dbReference>
<evidence type="ECO:0000256" key="2">
    <source>
        <dbReference type="ARBA" id="ARBA00023015"/>
    </source>
</evidence>
<dbReference type="InterPro" id="IPR013325">
    <property type="entry name" value="RNA_pol_sigma_r2"/>
</dbReference>
<dbReference type="Pfam" id="PF04542">
    <property type="entry name" value="Sigma70_r2"/>
    <property type="match status" value="1"/>
</dbReference>
<dbReference type="Gene3D" id="1.10.220.120">
    <property type="entry name" value="Sigma-70 factor, region 1.1"/>
    <property type="match status" value="1"/>
</dbReference>
<dbReference type="CDD" id="cd06171">
    <property type="entry name" value="Sigma70_r4"/>
    <property type="match status" value="1"/>
</dbReference>
<dbReference type="PANTHER" id="PTHR30603">
    <property type="entry name" value="RNA POLYMERASE SIGMA FACTOR RPO"/>
    <property type="match status" value="1"/>
</dbReference>
<dbReference type="NCBIfam" id="NF004208">
    <property type="entry name" value="PRK05658.1"/>
    <property type="match status" value="1"/>
</dbReference>
<dbReference type="NCBIfam" id="TIGR02393">
    <property type="entry name" value="RpoD_Cterm"/>
    <property type="match status" value="1"/>
</dbReference>
<dbReference type="InterPro" id="IPR007127">
    <property type="entry name" value="RNA_pol_sigma_70_r1_1"/>
</dbReference>
<dbReference type="InterPro" id="IPR050239">
    <property type="entry name" value="Sigma-70_RNA_pol_init_factors"/>
</dbReference>
<name>A0ABP0ERW5_9RICK</name>
<sequence>MFTAWIGCVIRIDCSIRVVIIATVLCNFFIMSDKQSSKDLEKVKKIIKQKLKNNQKYVTTSELNDALPVDISEEKLDNAISVLDDCGIGVLESNDEDTVSIMGQCVEDDESDSESTASFEFGKTDDPVRMYLREMGSVNLLSREKEIEVAKQIEDGRGITIMAMAELPLALNKLAPWCDALDNGEMSLRDIIQIESKSADEKFKDGELSEDTENADADIDIEEDDDADIDIENLEHSAVDKVVNAMHMIVDFNTKDIGPYWATKINKQYDKTVLSSVNASEVNFINARDEIVEIFTSVVRLNENSVQLIIKELTDINKVLMAIEAQLICGAEKLGIKRSIFFEVSNRGIDNPLQNFREIAEKKAGRWSEFYRSKLALITEFDKLVHKTVVLQLKMPISAMRRLLSEMQHGEKIRNRAKQKMVEANLRLVVSIAKKYANRGLQLLDLIQEGNIGLMKAVEKFEYKRGYKFSTYATWWIRQAITRSVADQARTIRIPVHMIETINKIIRASRQFLHERGREPTPEELSEQLLIPVDKIRKVTKISKEPISLESPVGDGDSSYLGDFIEDKTATKPIEAAILANLRDVTTRVLSTLTPREERVLRMRFGIGVNSDHTLEEVGQQFKVTRERIRQIEAKALRKLKHPTRYKKLRGFLDS</sequence>
<dbReference type="InterPro" id="IPR042189">
    <property type="entry name" value="RNA_pol_sigma_70_r1_1_sf"/>
</dbReference>
<dbReference type="Pfam" id="PF04539">
    <property type="entry name" value="Sigma70_r3"/>
    <property type="match status" value="1"/>
</dbReference>
<dbReference type="Pfam" id="PF03979">
    <property type="entry name" value="Sigma70_r1_1"/>
    <property type="match status" value="1"/>
</dbReference>
<dbReference type="InterPro" id="IPR012760">
    <property type="entry name" value="RNA_pol_sigma_RpoD_C"/>
</dbReference>
<dbReference type="InterPro" id="IPR007630">
    <property type="entry name" value="RNA_pol_sigma70_r4"/>
</dbReference>
<reference evidence="9 10" key="1">
    <citation type="submission" date="2024-01" db="EMBL/GenBank/DDBJ databases">
        <authorList>
            <person name="Kunselman E."/>
        </authorList>
    </citation>
    <scope>NUCLEOTIDE SEQUENCE [LARGE SCALE GENOMIC DNA]</scope>
    <source>
        <strain evidence="9">2 abalone samples</strain>
    </source>
</reference>
<accession>A0ABP0ERW5</accession>
<dbReference type="InterPro" id="IPR000943">
    <property type="entry name" value="RNA_pol_sigma70"/>
</dbReference>
<dbReference type="Pfam" id="PF04545">
    <property type="entry name" value="Sigma70_r4"/>
    <property type="match status" value="1"/>
</dbReference>
<evidence type="ECO:0000256" key="1">
    <source>
        <dbReference type="ARBA" id="ARBA00022490"/>
    </source>
</evidence>
<dbReference type="InterPro" id="IPR028630">
    <property type="entry name" value="Sigma70_RpoD"/>
</dbReference>
<dbReference type="PRINTS" id="PR00046">
    <property type="entry name" value="SIGMA70FCT"/>
</dbReference>
<keyword evidence="5 6" id="KW-0804">Transcription</keyword>
<dbReference type="Gene3D" id="1.10.601.10">
    <property type="entry name" value="RNA Polymerase Primary Sigma Factor"/>
    <property type="match status" value="1"/>
</dbReference>
<comment type="similarity">
    <text evidence="6">Belongs to the sigma-70 factor family. RpoD/SigA subfamily.</text>
</comment>
<feature type="region of interest" description="Sigma-70 factor domain-4" evidence="6">
    <location>
        <begin position="589"/>
        <end position="642"/>
    </location>
</feature>
<evidence type="ECO:0000259" key="8">
    <source>
        <dbReference type="PROSITE" id="PS00716"/>
    </source>
</evidence>
<proteinExistence type="inferred from homology"/>
<protein>
    <recommendedName>
        <fullName evidence="6">RNA polymerase sigma factor RpoD</fullName>
    </recommendedName>
    <alternativeName>
        <fullName evidence="6">Sigma-70</fullName>
    </alternativeName>
</protein>
<comment type="subunit">
    <text evidence="6">Interacts transiently with the RNA polymerase catalytic core.</text>
</comment>
<gene>
    <name evidence="6 9" type="primary">rpoD</name>
    <name evidence="9" type="ORF">CAXC1_150063</name>
</gene>
<feature type="region of interest" description="Sigma-70 factor domain-2" evidence="6">
    <location>
        <begin position="421"/>
        <end position="491"/>
    </location>
</feature>